<dbReference type="Pfam" id="PF01590">
    <property type="entry name" value="GAF"/>
    <property type="match status" value="1"/>
</dbReference>
<evidence type="ECO:0000256" key="6">
    <source>
        <dbReference type="ARBA" id="ARBA00022777"/>
    </source>
</evidence>
<dbReference type="RefSeq" id="WP_270042480.1">
    <property type="nucleotide sequence ID" value="NZ_JAPDOD010000023.1"/>
</dbReference>
<comment type="catalytic activity">
    <reaction evidence="1">
        <text>ATP + protein L-histidine = ADP + protein N-phospho-L-histidine.</text>
        <dbReference type="EC" id="2.7.13.3"/>
    </reaction>
</comment>
<keyword evidence="7" id="KW-0067">ATP-binding</keyword>
<dbReference type="InterPro" id="IPR036890">
    <property type="entry name" value="HATPase_C_sf"/>
</dbReference>
<name>A0A9X3N1H8_9ACTN</name>
<reference evidence="11" key="1">
    <citation type="submission" date="2022-10" db="EMBL/GenBank/DDBJ databases">
        <title>The WGS of Solirubrobacter ginsenosidimutans DSM 21036.</title>
        <authorList>
            <person name="Jiang Z."/>
        </authorList>
    </citation>
    <scope>NUCLEOTIDE SEQUENCE</scope>
    <source>
        <strain evidence="11">DSM 21036</strain>
    </source>
</reference>
<dbReference type="SMART" id="SM00387">
    <property type="entry name" value="HATPase_c"/>
    <property type="match status" value="1"/>
</dbReference>
<dbReference type="InterPro" id="IPR011712">
    <property type="entry name" value="Sig_transdc_His_kin_sub3_dim/P"/>
</dbReference>
<keyword evidence="4" id="KW-0808">Transferase</keyword>
<dbReference type="SUPFAM" id="SSF55781">
    <property type="entry name" value="GAF domain-like"/>
    <property type="match status" value="2"/>
</dbReference>
<evidence type="ECO:0000256" key="4">
    <source>
        <dbReference type="ARBA" id="ARBA00022679"/>
    </source>
</evidence>
<evidence type="ECO:0000256" key="2">
    <source>
        <dbReference type="ARBA" id="ARBA00012438"/>
    </source>
</evidence>
<dbReference type="Pfam" id="PF13492">
    <property type="entry name" value="GAF_3"/>
    <property type="match status" value="1"/>
</dbReference>
<feature type="domain" description="GAF" evidence="9">
    <location>
        <begin position="149"/>
        <end position="295"/>
    </location>
</feature>
<dbReference type="Pfam" id="PF02518">
    <property type="entry name" value="HATPase_c"/>
    <property type="match status" value="1"/>
</dbReference>
<accession>A0A9X3N1H8</accession>
<dbReference type="Pfam" id="PF07730">
    <property type="entry name" value="HisKA_3"/>
    <property type="match status" value="1"/>
</dbReference>
<dbReference type="AlphaFoldDB" id="A0A9X3N1H8"/>
<dbReference type="Gene3D" id="1.20.5.1930">
    <property type="match status" value="1"/>
</dbReference>
<dbReference type="GO" id="GO:0005524">
    <property type="term" value="F:ATP binding"/>
    <property type="evidence" value="ECO:0007669"/>
    <property type="project" value="UniProtKB-KW"/>
</dbReference>
<keyword evidence="8" id="KW-0902">Two-component regulatory system</keyword>
<keyword evidence="5" id="KW-0547">Nucleotide-binding</keyword>
<dbReference type="GO" id="GO:0000155">
    <property type="term" value="F:phosphorelay sensor kinase activity"/>
    <property type="evidence" value="ECO:0007669"/>
    <property type="project" value="InterPro"/>
</dbReference>
<keyword evidence="3" id="KW-0597">Phosphoprotein</keyword>
<gene>
    <name evidence="11" type="ORF">OM076_23390</name>
</gene>
<feature type="domain" description="GAF" evidence="9">
    <location>
        <begin position="4"/>
        <end position="121"/>
    </location>
</feature>
<keyword evidence="12" id="KW-1185">Reference proteome</keyword>
<dbReference type="InterPro" id="IPR003018">
    <property type="entry name" value="GAF"/>
</dbReference>
<dbReference type="Gene3D" id="3.30.565.10">
    <property type="entry name" value="Histidine kinase-like ATPase, C-terminal domain"/>
    <property type="match status" value="1"/>
</dbReference>
<evidence type="ECO:0000259" key="9">
    <source>
        <dbReference type="SMART" id="SM00065"/>
    </source>
</evidence>
<evidence type="ECO:0000256" key="3">
    <source>
        <dbReference type="ARBA" id="ARBA00022553"/>
    </source>
</evidence>
<dbReference type="GO" id="GO:0046983">
    <property type="term" value="F:protein dimerization activity"/>
    <property type="evidence" value="ECO:0007669"/>
    <property type="project" value="InterPro"/>
</dbReference>
<comment type="caution">
    <text evidence="11">The sequence shown here is derived from an EMBL/GenBank/DDBJ whole genome shotgun (WGS) entry which is preliminary data.</text>
</comment>
<sequence>MPDRTIDELLALDEATLRRLLEAGRALVAHLDLDGILELLLDVATELTGAREAAIGVIARPATGSSLGVPIVIRGEVWGALHLTEKRDATEFTAADEQTATVLAGWAGIAIDNARLYEGVQVRKQELERAVEGLEATTAIVRAIGTETDVGRVLELIVTRGRALIDARSLVLLLAEGTELVVAASAGQVESRAVGSRIPIGGTAAGEVLSAAGPTRMTDAQTMLRLEDAGLGVVGAETGMLVPLVYRQHALGMLAAFDSMTGDGQFDAAQESLLVTFAASAATAVATAKTVERERLHDSLAAAESERRRWARELHDDTLQGLAGLSVLLASAGPDADRRSVDLAVGLVAERIQEQIEGVRTLITELRPAALDQLGLKPALESLLARIGTVEGLDVTGDLEIGSERLDPELETTIYRFAQEALTNVAKHARAEHLRVRMRRAPGTIELEIADDGSGFDPARRGDGFGLVGMKERAGLVGGAMRVESSVAGTTVHGSFPA</sequence>
<evidence type="ECO:0000256" key="5">
    <source>
        <dbReference type="ARBA" id="ARBA00022741"/>
    </source>
</evidence>
<evidence type="ECO:0000256" key="8">
    <source>
        <dbReference type="ARBA" id="ARBA00023012"/>
    </source>
</evidence>
<evidence type="ECO:0000259" key="10">
    <source>
        <dbReference type="SMART" id="SM00387"/>
    </source>
</evidence>
<evidence type="ECO:0000256" key="7">
    <source>
        <dbReference type="ARBA" id="ARBA00022840"/>
    </source>
</evidence>
<dbReference type="PANTHER" id="PTHR24421">
    <property type="entry name" value="NITRATE/NITRITE SENSOR PROTEIN NARX-RELATED"/>
    <property type="match status" value="1"/>
</dbReference>
<dbReference type="InterPro" id="IPR029016">
    <property type="entry name" value="GAF-like_dom_sf"/>
</dbReference>
<dbReference type="InterPro" id="IPR050482">
    <property type="entry name" value="Sensor_HK_TwoCompSys"/>
</dbReference>
<feature type="domain" description="Histidine kinase/HSP90-like ATPase" evidence="10">
    <location>
        <begin position="409"/>
        <end position="498"/>
    </location>
</feature>
<dbReference type="EMBL" id="JAPDOD010000023">
    <property type="protein sequence ID" value="MDA0163238.1"/>
    <property type="molecule type" value="Genomic_DNA"/>
</dbReference>
<proteinExistence type="predicted"/>
<dbReference type="Gene3D" id="3.30.450.40">
    <property type="match status" value="2"/>
</dbReference>
<protein>
    <recommendedName>
        <fullName evidence="2">histidine kinase</fullName>
        <ecNumber evidence="2">2.7.13.3</ecNumber>
    </recommendedName>
</protein>
<evidence type="ECO:0000313" key="12">
    <source>
        <dbReference type="Proteomes" id="UP001149140"/>
    </source>
</evidence>
<dbReference type="SUPFAM" id="SSF55874">
    <property type="entry name" value="ATPase domain of HSP90 chaperone/DNA topoisomerase II/histidine kinase"/>
    <property type="match status" value="1"/>
</dbReference>
<evidence type="ECO:0000256" key="1">
    <source>
        <dbReference type="ARBA" id="ARBA00000085"/>
    </source>
</evidence>
<dbReference type="PANTHER" id="PTHR24421:SF10">
    <property type="entry name" value="NITRATE_NITRITE SENSOR PROTEIN NARQ"/>
    <property type="match status" value="1"/>
</dbReference>
<dbReference type="Proteomes" id="UP001149140">
    <property type="component" value="Unassembled WGS sequence"/>
</dbReference>
<dbReference type="CDD" id="cd16917">
    <property type="entry name" value="HATPase_UhpB-NarQ-NarX-like"/>
    <property type="match status" value="1"/>
</dbReference>
<dbReference type="InterPro" id="IPR003594">
    <property type="entry name" value="HATPase_dom"/>
</dbReference>
<keyword evidence="6 11" id="KW-0418">Kinase</keyword>
<dbReference type="SMART" id="SM00065">
    <property type="entry name" value="GAF"/>
    <property type="match status" value="2"/>
</dbReference>
<organism evidence="11 12">
    <name type="scientific">Solirubrobacter ginsenosidimutans</name>
    <dbReference type="NCBI Taxonomy" id="490573"/>
    <lineage>
        <taxon>Bacteria</taxon>
        <taxon>Bacillati</taxon>
        <taxon>Actinomycetota</taxon>
        <taxon>Thermoleophilia</taxon>
        <taxon>Solirubrobacterales</taxon>
        <taxon>Solirubrobacteraceae</taxon>
        <taxon>Solirubrobacter</taxon>
    </lineage>
</organism>
<dbReference type="GO" id="GO:0016020">
    <property type="term" value="C:membrane"/>
    <property type="evidence" value="ECO:0007669"/>
    <property type="project" value="InterPro"/>
</dbReference>
<evidence type="ECO:0000313" key="11">
    <source>
        <dbReference type="EMBL" id="MDA0163238.1"/>
    </source>
</evidence>
<dbReference type="EC" id="2.7.13.3" evidence="2"/>